<organism evidence="1">
    <name type="scientific">Anguilla anguilla</name>
    <name type="common">European freshwater eel</name>
    <name type="synonym">Muraena anguilla</name>
    <dbReference type="NCBI Taxonomy" id="7936"/>
    <lineage>
        <taxon>Eukaryota</taxon>
        <taxon>Metazoa</taxon>
        <taxon>Chordata</taxon>
        <taxon>Craniata</taxon>
        <taxon>Vertebrata</taxon>
        <taxon>Euteleostomi</taxon>
        <taxon>Actinopterygii</taxon>
        <taxon>Neopterygii</taxon>
        <taxon>Teleostei</taxon>
        <taxon>Anguilliformes</taxon>
        <taxon>Anguillidae</taxon>
        <taxon>Anguilla</taxon>
    </lineage>
</organism>
<name>A0A0E9VZX9_ANGAN</name>
<reference evidence="1" key="1">
    <citation type="submission" date="2014-11" db="EMBL/GenBank/DDBJ databases">
        <authorList>
            <person name="Amaro Gonzalez C."/>
        </authorList>
    </citation>
    <scope>NUCLEOTIDE SEQUENCE</scope>
</reference>
<dbReference type="AlphaFoldDB" id="A0A0E9VZX9"/>
<protein>
    <submittedName>
        <fullName evidence="1">Uncharacterized protein</fullName>
    </submittedName>
</protein>
<dbReference type="EMBL" id="GBXM01025814">
    <property type="protein sequence ID" value="JAH82763.1"/>
    <property type="molecule type" value="Transcribed_RNA"/>
</dbReference>
<evidence type="ECO:0000313" key="1">
    <source>
        <dbReference type="EMBL" id="JAH82763.1"/>
    </source>
</evidence>
<accession>A0A0E9VZX9</accession>
<sequence length="26" mass="3001">MHPVVTKRSLCTNDNSKALHCQYIQN</sequence>
<proteinExistence type="predicted"/>
<reference evidence="1" key="2">
    <citation type="journal article" date="2015" name="Fish Shellfish Immunol.">
        <title>Early steps in the European eel (Anguilla anguilla)-Vibrio vulnificus interaction in the gills: Role of the RtxA13 toxin.</title>
        <authorList>
            <person name="Callol A."/>
            <person name="Pajuelo D."/>
            <person name="Ebbesson L."/>
            <person name="Teles M."/>
            <person name="MacKenzie S."/>
            <person name="Amaro C."/>
        </authorList>
    </citation>
    <scope>NUCLEOTIDE SEQUENCE</scope>
</reference>